<dbReference type="InterPro" id="IPR001867">
    <property type="entry name" value="OmpR/PhoB-type_DNA-bd"/>
</dbReference>
<dbReference type="STRING" id="28066.RF819_13855"/>
<gene>
    <name evidence="10" type="ORF">RF819_13855</name>
</gene>
<dbReference type="Pfam" id="PF00486">
    <property type="entry name" value="Trans_reg_C"/>
    <property type="match status" value="1"/>
</dbReference>
<dbReference type="EMBL" id="MTJN01000002">
    <property type="protein sequence ID" value="OOV07664.1"/>
    <property type="molecule type" value="Genomic_DNA"/>
</dbReference>
<dbReference type="SUPFAM" id="SSF52172">
    <property type="entry name" value="CheY-like"/>
    <property type="match status" value="1"/>
</dbReference>
<dbReference type="PANTHER" id="PTHR48111:SF67">
    <property type="entry name" value="TRANSCRIPTIONAL REGULATORY PROTEIN TCTD"/>
    <property type="match status" value="1"/>
</dbReference>
<dbReference type="PROSITE" id="PS51755">
    <property type="entry name" value="OMPR_PHOB"/>
    <property type="match status" value="1"/>
</dbReference>
<dbReference type="Pfam" id="PF00072">
    <property type="entry name" value="Response_reg"/>
    <property type="match status" value="1"/>
</dbReference>
<dbReference type="SMART" id="SM00862">
    <property type="entry name" value="Trans_reg_C"/>
    <property type="match status" value="1"/>
</dbReference>
<evidence type="ECO:0000259" key="9">
    <source>
        <dbReference type="PROSITE" id="PS51755"/>
    </source>
</evidence>
<feature type="domain" description="Response regulatory" evidence="8">
    <location>
        <begin position="2"/>
        <end position="116"/>
    </location>
</feature>
<dbReference type="CDD" id="cd17624">
    <property type="entry name" value="REC_OmpR_PmrA-like"/>
    <property type="match status" value="1"/>
</dbReference>
<dbReference type="FunFam" id="3.40.50.2300:FF:000002">
    <property type="entry name" value="DNA-binding response regulator PhoP"/>
    <property type="match status" value="1"/>
</dbReference>
<dbReference type="InterPro" id="IPR001789">
    <property type="entry name" value="Sig_transdc_resp-reg_receiver"/>
</dbReference>
<evidence type="ECO:0000256" key="7">
    <source>
        <dbReference type="PROSITE-ProRule" id="PRU01091"/>
    </source>
</evidence>
<evidence type="ECO:0000256" key="2">
    <source>
        <dbReference type="ARBA" id="ARBA00023012"/>
    </source>
</evidence>
<keyword evidence="2" id="KW-0902">Two-component regulatory system</keyword>
<keyword evidence="3" id="KW-0805">Transcription regulation</keyword>
<reference evidence="10 11" key="1">
    <citation type="submission" date="2017-01" db="EMBL/GenBank/DDBJ databases">
        <title>Genome sequencing of Rhodoferax fermentans JCM 7819.</title>
        <authorList>
            <person name="Kim Y.J."/>
            <person name="Farh M.E.-A."/>
            <person name="Yang D.-C."/>
        </authorList>
    </citation>
    <scope>NUCLEOTIDE SEQUENCE [LARGE SCALE GENOMIC DNA]</scope>
    <source>
        <strain evidence="10 11">JCM 7819</strain>
    </source>
</reference>
<dbReference type="Gene3D" id="1.10.10.10">
    <property type="entry name" value="Winged helix-like DNA-binding domain superfamily/Winged helix DNA-binding domain"/>
    <property type="match status" value="1"/>
</dbReference>
<dbReference type="InterPro" id="IPR036388">
    <property type="entry name" value="WH-like_DNA-bd_sf"/>
</dbReference>
<dbReference type="InterPro" id="IPR011006">
    <property type="entry name" value="CheY-like_superfamily"/>
</dbReference>
<dbReference type="GO" id="GO:0000976">
    <property type="term" value="F:transcription cis-regulatory region binding"/>
    <property type="evidence" value="ECO:0007669"/>
    <property type="project" value="TreeGrafter"/>
</dbReference>
<dbReference type="AlphaFoldDB" id="A0A1T1AU73"/>
<comment type="caution">
    <text evidence="10">The sequence shown here is derived from an EMBL/GenBank/DDBJ whole genome shotgun (WGS) entry which is preliminary data.</text>
</comment>
<evidence type="ECO:0000256" key="3">
    <source>
        <dbReference type="ARBA" id="ARBA00023015"/>
    </source>
</evidence>
<feature type="modified residue" description="4-aspartylphosphate" evidence="6">
    <location>
        <position position="51"/>
    </location>
</feature>
<dbReference type="FunFam" id="1.10.10.10:FF:000005">
    <property type="entry name" value="Two-component system response regulator"/>
    <property type="match status" value="1"/>
</dbReference>
<accession>A0A1T1AU73</accession>
<keyword evidence="4 7" id="KW-0238">DNA-binding</keyword>
<dbReference type="Proteomes" id="UP000190750">
    <property type="component" value="Unassembled WGS sequence"/>
</dbReference>
<keyword evidence="1 6" id="KW-0597">Phosphoprotein</keyword>
<keyword evidence="5" id="KW-0804">Transcription</keyword>
<proteinExistence type="predicted"/>
<dbReference type="GO" id="GO:0000156">
    <property type="term" value="F:phosphorelay response regulator activity"/>
    <property type="evidence" value="ECO:0007669"/>
    <property type="project" value="TreeGrafter"/>
</dbReference>
<feature type="domain" description="OmpR/PhoB-type" evidence="9">
    <location>
        <begin position="124"/>
        <end position="218"/>
    </location>
</feature>
<evidence type="ECO:0000313" key="11">
    <source>
        <dbReference type="Proteomes" id="UP000190750"/>
    </source>
</evidence>
<dbReference type="PANTHER" id="PTHR48111">
    <property type="entry name" value="REGULATOR OF RPOS"/>
    <property type="match status" value="1"/>
</dbReference>
<evidence type="ECO:0000313" key="10">
    <source>
        <dbReference type="EMBL" id="OOV07664.1"/>
    </source>
</evidence>
<evidence type="ECO:0000259" key="8">
    <source>
        <dbReference type="PROSITE" id="PS50110"/>
    </source>
</evidence>
<dbReference type="OrthoDB" id="9802426at2"/>
<sequence>MRILLAEDDPLLGDGLRTGLRQQGFLVDWVRDGLAAEREIGYDKHQAAVLDLGLPLKDGMEVLQSVRRQKITLPILILTARDAVPDRIKGLDGGADDYVVKPVDLFELGARLRSLVRRAHGHTQDLLSCGALQVNLAARTVTLSGQAVGLSMREFDLLHVLMLNAERVMSREQLEQQLYSWGYEVESNAVEVHIHHLRKKLQADLIQTVRGVGYTLMPPKDTPVAPAA</sequence>
<dbReference type="Gene3D" id="3.40.50.2300">
    <property type="match status" value="1"/>
</dbReference>
<evidence type="ECO:0000256" key="1">
    <source>
        <dbReference type="ARBA" id="ARBA00022553"/>
    </source>
</evidence>
<evidence type="ECO:0000256" key="5">
    <source>
        <dbReference type="ARBA" id="ARBA00023163"/>
    </source>
</evidence>
<protein>
    <submittedName>
        <fullName evidence="10">DNA-binding response regulator</fullName>
    </submittedName>
</protein>
<dbReference type="CDD" id="cd00383">
    <property type="entry name" value="trans_reg_C"/>
    <property type="match status" value="1"/>
</dbReference>
<dbReference type="PROSITE" id="PS50110">
    <property type="entry name" value="RESPONSE_REGULATORY"/>
    <property type="match status" value="1"/>
</dbReference>
<dbReference type="SMART" id="SM00448">
    <property type="entry name" value="REC"/>
    <property type="match status" value="1"/>
</dbReference>
<dbReference type="RefSeq" id="WP_078365513.1">
    <property type="nucleotide sequence ID" value="NZ_MTJN01000002.1"/>
</dbReference>
<dbReference type="GO" id="GO:0005829">
    <property type="term" value="C:cytosol"/>
    <property type="evidence" value="ECO:0007669"/>
    <property type="project" value="TreeGrafter"/>
</dbReference>
<dbReference type="GO" id="GO:0006355">
    <property type="term" value="P:regulation of DNA-templated transcription"/>
    <property type="evidence" value="ECO:0007669"/>
    <property type="project" value="InterPro"/>
</dbReference>
<keyword evidence="11" id="KW-1185">Reference proteome</keyword>
<dbReference type="Gene3D" id="6.10.250.690">
    <property type="match status" value="1"/>
</dbReference>
<dbReference type="InterPro" id="IPR039420">
    <property type="entry name" value="WalR-like"/>
</dbReference>
<name>A0A1T1AU73_RHOFE</name>
<evidence type="ECO:0000256" key="6">
    <source>
        <dbReference type="PROSITE-ProRule" id="PRU00169"/>
    </source>
</evidence>
<dbReference type="GO" id="GO:0032993">
    <property type="term" value="C:protein-DNA complex"/>
    <property type="evidence" value="ECO:0007669"/>
    <property type="project" value="TreeGrafter"/>
</dbReference>
<evidence type="ECO:0000256" key="4">
    <source>
        <dbReference type="ARBA" id="ARBA00023125"/>
    </source>
</evidence>
<organism evidence="10 11">
    <name type="scientific">Rhodoferax fermentans</name>
    <dbReference type="NCBI Taxonomy" id="28066"/>
    <lineage>
        <taxon>Bacteria</taxon>
        <taxon>Pseudomonadati</taxon>
        <taxon>Pseudomonadota</taxon>
        <taxon>Betaproteobacteria</taxon>
        <taxon>Burkholderiales</taxon>
        <taxon>Comamonadaceae</taxon>
        <taxon>Rhodoferax</taxon>
    </lineage>
</organism>
<feature type="DNA-binding region" description="OmpR/PhoB-type" evidence="7">
    <location>
        <begin position="124"/>
        <end position="218"/>
    </location>
</feature>